<evidence type="ECO:0000256" key="2">
    <source>
        <dbReference type="ARBA" id="ARBA00022801"/>
    </source>
</evidence>
<dbReference type="PANTHER" id="PTHR43316">
    <property type="entry name" value="HYDROLASE, HALOACID DELAHOGENASE-RELATED"/>
    <property type="match status" value="1"/>
</dbReference>
<dbReference type="NCBIfam" id="TIGR01428">
    <property type="entry name" value="HAD_type_II"/>
    <property type="match status" value="1"/>
</dbReference>
<dbReference type="PRINTS" id="PR00413">
    <property type="entry name" value="HADHALOGNASE"/>
</dbReference>
<dbReference type="GeneID" id="19461002"/>
<dbReference type="Proteomes" id="UP000016922">
    <property type="component" value="Unassembled WGS sequence"/>
</dbReference>
<dbReference type="Gene3D" id="1.10.150.240">
    <property type="entry name" value="Putative phosphatase, domain 2"/>
    <property type="match status" value="1"/>
</dbReference>
<dbReference type="SUPFAM" id="SSF56784">
    <property type="entry name" value="HAD-like"/>
    <property type="match status" value="1"/>
</dbReference>
<dbReference type="OMA" id="TTFWINR"/>
<dbReference type="eggNOG" id="ENOG502S2CI">
    <property type="taxonomic scope" value="Eukaryota"/>
</dbReference>
<dbReference type="RefSeq" id="XP_008087351.1">
    <property type="nucleotide sequence ID" value="XM_008089160.1"/>
</dbReference>
<dbReference type="GO" id="GO:0019120">
    <property type="term" value="F:hydrolase activity, acting on acid halide bonds, in C-halide compounds"/>
    <property type="evidence" value="ECO:0007669"/>
    <property type="project" value="InterPro"/>
</dbReference>
<sequence>MTSKSKTVVAFDLYGTLLSTESISKELAVHFGDDKAAEVSALWRRFQLEYTWRMNSMQLYKPFSDITRTSLLHALKESGVKLEDKDIANLMKAYDNLGTFDDVPSALEGIKNSETIDAYVFSNGTNDMVSSSVNQSPSLSKFSEVFKGLITVEEVKVYKPHPKVYSYLLKQVGKDPENKEHVASVWLVTGNPFDVVGARAAGMQAAWVDRQGHHGKGGWSDRLGDLASGGPTIVVEGVDEAIKGIEKWVEEKKL</sequence>
<evidence type="ECO:0000313" key="4">
    <source>
        <dbReference type="Proteomes" id="UP000016922"/>
    </source>
</evidence>
<dbReference type="InterPro" id="IPR006439">
    <property type="entry name" value="HAD-SF_hydro_IA"/>
</dbReference>
<dbReference type="SFLD" id="SFLDS00003">
    <property type="entry name" value="Haloacid_Dehalogenase"/>
    <property type="match status" value="1"/>
</dbReference>
<dbReference type="AlphaFoldDB" id="S3CHS8"/>
<proteinExistence type="inferred from homology"/>
<dbReference type="EMBL" id="KE145371">
    <property type="protein sequence ID" value="EPE26032.1"/>
    <property type="molecule type" value="Genomic_DNA"/>
</dbReference>
<gene>
    <name evidence="3" type="ORF">GLAREA_01944</name>
</gene>
<keyword evidence="4" id="KW-1185">Reference proteome</keyword>
<accession>S3CHS8</accession>
<evidence type="ECO:0000256" key="1">
    <source>
        <dbReference type="ARBA" id="ARBA00008106"/>
    </source>
</evidence>
<dbReference type="KEGG" id="glz:GLAREA_01944"/>
<dbReference type="InterPro" id="IPR006328">
    <property type="entry name" value="2-HAD"/>
</dbReference>
<dbReference type="Gene3D" id="3.40.50.1000">
    <property type="entry name" value="HAD superfamily/HAD-like"/>
    <property type="match status" value="1"/>
</dbReference>
<dbReference type="Pfam" id="PF00702">
    <property type="entry name" value="Hydrolase"/>
    <property type="match status" value="1"/>
</dbReference>
<dbReference type="HOGENOM" id="CLU_045011_3_1_1"/>
<evidence type="ECO:0000313" key="3">
    <source>
        <dbReference type="EMBL" id="EPE26032.1"/>
    </source>
</evidence>
<dbReference type="PANTHER" id="PTHR43316:SF3">
    <property type="entry name" value="HALOACID DEHALOGENASE, TYPE II (AFU_ORTHOLOGUE AFUA_2G07750)-RELATED"/>
    <property type="match status" value="1"/>
</dbReference>
<organism evidence="3 4">
    <name type="scientific">Glarea lozoyensis (strain ATCC 20868 / MF5171)</name>
    <dbReference type="NCBI Taxonomy" id="1116229"/>
    <lineage>
        <taxon>Eukaryota</taxon>
        <taxon>Fungi</taxon>
        <taxon>Dikarya</taxon>
        <taxon>Ascomycota</taxon>
        <taxon>Pezizomycotina</taxon>
        <taxon>Leotiomycetes</taxon>
        <taxon>Helotiales</taxon>
        <taxon>Helotiaceae</taxon>
        <taxon>Glarea</taxon>
    </lineage>
</organism>
<dbReference type="InterPro" id="IPR051540">
    <property type="entry name" value="S-2-haloacid_dehalogenase"/>
</dbReference>
<dbReference type="SFLD" id="SFLDG01129">
    <property type="entry name" value="C1.5:_HAD__Beta-PGM__Phosphata"/>
    <property type="match status" value="1"/>
</dbReference>
<keyword evidence="2" id="KW-0378">Hydrolase</keyword>
<dbReference type="STRING" id="1116229.S3CHS8"/>
<protein>
    <submittedName>
        <fullName evidence="3">HAD-like protein</fullName>
    </submittedName>
</protein>
<dbReference type="InterPro" id="IPR023198">
    <property type="entry name" value="PGP-like_dom2"/>
</dbReference>
<dbReference type="InterPro" id="IPR036412">
    <property type="entry name" value="HAD-like_sf"/>
</dbReference>
<dbReference type="InterPro" id="IPR023214">
    <property type="entry name" value="HAD_sf"/>
</dbReference>
<name>S3CHS8_GLAL2</name>
<dbReference type="NCBIfam" id="TIGR01493">
    <property type="entry name" value="HAD-SF-IA-v2"/>
    <property type="match status" value="1"/>
</dbReference>
<dbReference type="GO" id="GO:0016791">
    <property type="term" value="F:phosphatase activity"/>
    <property type="evidence" value="ECO:0007669"/>
    <property type="project" value="UniProtKB-ARBA"/>
</dbReference>
<reference evidence="3 4" key="1">
    <citation type="journal article" date="2013" name="BMC Genomics">
        <title>Genomics-driven discovery of the pneumocandin biosynthetic gene cluster in the fungus Glarea lozoyensis.</title>
        <authorList>
            <person name="Chen L."/>
            <person name="Yue Q."/>
            <person name="Zhang X."/>
            <person name="Xiang M."/>
            <person name="Wang C."/>
            <person name="Li S."/>
            <person name="Che Y."/>
            <person name="Ortiz-Lopez F.J."/>
            <person name="Bills G.F."/>
            <person name="Liu X."/>
            <person name="An Z."/>
        </authorList>
    </citation>
    <scope>NUCLEOTIDE SEQUENCE [LARGE SCALE GENOMIC DNA]</scope>
    <source>
        <strain evidence="4">ATCC 20868 / MF5171</strain>
    </source>
</reference>
<dbReference type="OrthoDB" id="3256520at2759"/>
<comment type="similarity">
    <text evidence="1">Belongs to the HAD-like hydrolase superfamily. S-2-haloalkanoic acid dehalogenase family.</text>
</comment>